<dbReference type="EMBL" id="BARV01025335">
    <property type="protein sequence ID" value="GAI43294.1"/>
    <property type="molecule type" value="Genomic_DNA"/>
</dbReference>
<organism evidence="1">
    <name type="scientific">marine sediment metagenome</name>
    <dbReference type="NCBI Taxonomy" id="412755"/>
    <lineage>
        <taxon>unclassified sequences</taxon>
        <taxon>metagenomes</taxon>
        <taxon>ecological metagenomes</taxon>
    </lineage>
</organism>
<accession>X1QJ42</accession>
<dbReference type="AlphaFoldDB" id="X1QJ42"/>
<name>X1QJ42_9ZZZZ</name>
<protein>
    <recommendedName>
        <fullName evidence="2">Swt1-like HEPN domain-containing protein</fullName>
    </recommendedName>
</protein>
<gene>
    <name evidence="1" type="ORF">S06H3_41164</name>
</gene>
<comment type="caution">
    <text evidence="1">The sequence shown here is derived from an EMBL/GenBank/DDBJ whole genome shotgun (WGS) entry which is preliminary data.</text>
</comment>
<proteinExistence type="predicted"/>
<reference evidence="1" key="1">
    <citation type="journal article" date="2014" name="Front. Microbiol.">
        <title>High frequency of phylogenetically diverse reductive dehalogenase-homologous genes in deep subseafloor sedimentary metagenomes.</title>
        <authorList>
            <person name="Kawai M."/>
            <person name="Futagami T."/>
            <person name="Toyoda A."/>
            <person name="Takaki Y."/>
            <person name="Nishi S."/>
            <person name="Hori S."/>
            <person name="Arai W."/>
            <person name="Tsubouchi T."/>
            <person name="Morono Y."/>
            <person name="Uchiyama I."/>
            <person name="Ito T."/>
            <person name="Fujiyama A."/>
            <person name="Inagaki F."/>
            <person name="Takami H."/>
        </authorList>
    </citation>
    <scope>NUCLEOTIDE SEQUENCE</scope>
    <source>
        <strain evidence="1">Expedition CK06-06</strain>
    </source>
</reference>
<sequence length="118" mass="14084">MYNSFKLRWLWVRCKSIKDPAKKRKDEELKIKWHTQRGTDLINYTTMSNLANIMRNNWEHFEPFVQSIEWATNIFDAVERSRNVIMHSGVLERGGYRKIGDFSSGLGEAGWYLTRRKK</sequence>
<evidence type="ECO:0008006" key="2">
    <source>
        <dbReference type="Google" id="ProtNLM"/>
    </source>
</evidence>
<evidence type="ECO:0000313" key="1">
    <source>
        <dbReference type="EMBL" id="GAI43294.1"/>
    </source>
</evidence>